<dbReference type="InterPro" id="IPR013762">
    <property type="entry name" value="Integrase-like_cat_sf"/>
</dbReference>
<gene>
    <name evidence="8" type="ORF">DF947_06340</name>
</gene>
<dbReference type="AlphaFoldDB" id="A0A317F3S3"/>
<dbReference type="PROSITE" id="PS51898">
    <property type="entry name" value="TYR_RECOMBINASE"/>
    <property type="match status" value="1"/>
</dbReference>
<dbReference type="SUPFAM" id="SSF56349">
    <property type="entry name" value="DNA breaking-rejoining enzymes"/>
    <property type="match status" value="1"/>
</dbReference>
<dbReference type="Pfam" id="PF00589">
    <property type="entry name" value="Phage_integrase"/>
    <property type="match status" value="1"/>
</dbReference>
<feature type="domain" description="Tyr recombinase" evidence="6">
    <location>
        <begin position="209"/>
        <end position="401"/>
    </location>
</feature>
<keyword evidence="3 5" id="KW-0238">DNA-binding</keyword>
<reference evidence="9" key="1">
    <citation type="submission" date="2018-05" db="EMBL/GenBank/DDBJ databases">
        <title>Pedobacter paludis sp. nov., isolated from wetland soil.</title>
        <authorList>
            <person name="Zhang Y."/>
        </authorList>
    </citation>
    <scope>NUCLEOTIDE SEQUENCE [LARGE SCALE GENOMIC DNA]</scope>
    <source>
        <strain evidence="9">R-8</strain>
    </source>
</reference>
<evidence type="ECO:0000259" key="7">
    <source>
        <dbReference type="PROSITE" id="PS51900"/>
    </source>
</evidence>
<evidence type="ECO:0000259" key="6">
    <source>
        <dbReference type="PROSITE" id="PS51898"/>
    </source>
</evidence>
<dbReference type="PROSITE" id="PS51900">
    <property type="entry name" value="CB"/>
    <property type="match status" value="1"/>
</dbReference>
<sequence length="402" mass="46926">MEQRSIINPHCSEPKLLKDKLRWSIRFYYKLEGETKTRKKDYGLNGPDFLKKDKGIIKAINKSDRLLYAAELLKNEISRLNSMYFNPFTKEFESLDKSDQSFASLLGDYLDYSPNKVRRESTKSIYKSYNNRIKGVLDGLGLQDSTLKEIDRSVVERLLAEIQSKSSKAQRDHYLRYLKGFFAYCVDHLEILSKSPIKTLKSINNDETTTNKAYPPEILQKVLNEAKRLDIHFHLLLRLLIITLRRPDELLRLQLKNFDFKAGSVTFSKDMIKTNRAQITYLSGDLVAELQSMMDGKYNQTDYFLGHAVREVGGRTNKSIFAPMKTSFVHFQDKFKTIQKRLKLEKGYTIYSFKHTSINNLIDNHKWSKEKVIKLTGHTNISILDTYTKDGKRERIEYPENI</sequence>
<evidence type="ECO:0008006" key="10">
    <source>
        <dbReference type="Google" id="ProtNLM"/>
    </source>
</evidence>
<evidence type="ECO:0000313" key="9">
    <source>
        <dbReference type="Proteomes" id="UP000245391"/>
    </source>
</evidence>
<protein>
    <recommendedName>
        <fullName evidence="10">Tyr recombinase domain-containing protein</fullName>
    </recommendedName>
</protein>
<name>A0A317F3S3_9SPHI</name>
<evidence type="ECO:0000256" key="4">
    <source>
        <dbReference type="ARBA" id="ARBA00023172"/>
    </source>
</evidence>
<dbReference type="Gene3D" id="1.10.443.10">
    <property type="entry name" value="Intergrase catalytic core"/>
    <property type="match status" value="1"/>
</dbReference>
<dbReference type="RefSeq" id="WP_109928859.1">
    <property type="nucleotide sequence ID" value="NZ_QGNY01000002.1"/>
</dbReference>
<dbReference type="Proteomes" id="UP000245391">
    <property type="component" value="Unassembled WGS sequence"/>
</dbReference>
<dbReference type="InterPro" id="IPR002104">
    <property type="entry name" value="Integrase_catalytic"/>
</dbReference>
<dbReference type="InterPro" id="IPR011010">
    <property type="entry name" value="DNA_brk_join_enz"/>
</dbReference>
<evidence type="ECO:0000313" key="8">
    <source>
        <dbReference type="EMBL" id="PWS32687.1"/>
    </source>
</evidence>
<evidence type="ECO:0000256" key="1">
    <source>
        <dbReference type="ARBA" id="ARBA00008857"/>
    </source>
</evidence>
<dbReference type="OrthoDB" id="9806835at2"/>
<evidence type="ECO:0000256" key="3">
    <source>
        <dbReference type="ARBA" id="ARBA00023125"/>
    </source>
</evidence>
<accession>A0A317F3S3</accession>
<keyword evidence="2" id="KW-0229">DNA integration</keyword>
<dbReference type="Gene3D" id="1.10.150.130">
    <property type="match status" value="1"/>
</dbReference>
<comment type="similarity">
    <text evidence="1">Belongs to the 'phage' integrase family.</text>
</comment>
<dbReference type="InterPro" id="IPR010998">
    <property type="entry name" value="Integrase_recombinase_N"/>
</dbReference>
<dbReference type="InterPro" id="IPR050808">
    <property type="entry name" value="Phage_Integrase"/>
</dbReference>
<dbReference type="InterPro" id="IPR044068">
    <property type="entry name" value="CB"/>
</dbReference>
<keyword evidence="4" id="KW-0233">DNA recombination</keyword>
<dbReference type="GO" id="GO:0015074">
    <property type="term" value="P:DNA integration"/>
    <property type="evidence" value="ECO:0007669"/>
    <property type="project" value="UniProtKB-KW"/>
</dbReference>
<dbReference type="CDD" id="cd00397">
    <property type="entry name" value="DNA_BRE_C"/>
    <property type="match status" value="1"/>
</dbReference>
<organism evidence="8 9">
    <name type="scientific">Pedobacter paludis</name>
    <dbReference type="NCBI Taxonomy" id="2203212"/>
    <lineage>
        <taxon>Bacteria</taxon>
        <taxon>Pseudomonadati</taxon>
        <taxon>Bacteroidota</taxon>
        <taxon>Sphingobacteriia</taxon>
        <taxon>Sphingobacteriales</taxon>
        <taxon>Sphingobacteriaceae</taxon>
        <taxon>Pedobacter</taxon>
    </lineage>
</organism>
<feature type="domain" description="Core-binding (CB)" evidence="7">
    <location>
        <begin position="100"/>
        <end position="186"/>
    </location>
</feature>
<dbReference type="EMBL" id="QGNY01000002">
    <property type="protein sequence ID" value="PWS32687.1"/>
    <property type="molecule type" value="Genomic_DNA"/>
</dbReference>
<evidence type="ECO:0000256" key="5">
    <source>
        <dbReference type="PROSITE-ProRule" id="PRU01248"/>
    </source>
</evidence>
<dbReference type="PANTHER" id="PTHR30629:SF2">
    <property type="entry name" value="PROPHAGE INTEGRASE INTS-RELATED"/>
    <property type="match status" value="1"/>
</dbReference>
<dbReference type="GO" id="GO:0006310">
    <property type="term" value="P:DNA recombination"/>
    <property type="evidence" value="ECO:0007669"/>
    <property type="project" value="UniProtKB-KW"/>
</dbReference>
<dbReference type="PANTHER" id="PTHR30629">
    <property type="entry name" value="PROPHAGE INTEGRASE"/>
    <property type="match status" value="1"/>
</dbReference>
<proteinExistence type="inferred from homology"/>
<dbReference type="GO" id="GO:0003677">
    <property type="term" value="F:DNA binding"/>
    <property type="evidence" value="ECO:0007669"/>
    <property type="project" value="UniProtKB-UniRule"/>
</dbReference>
<evidence type="ECO:0000256" key="2">
    <source>
        <dbReference type="ARBA" id="ARBA00022908"/>
    </source>
</evidence>
<keyword evidence="9" id="KW-1185">Reference proteome</keyword>
<comment type="caution">
    <text evidence="8">The sequence shown here is derived from an EMBL/GenBank/DDBJ whole genome shotgun (WGS) entry which is preliminary data.</text>
</comment>